<evidence type="ECO:0000259" key="2">
    <source>
        <dbReference type="PROSITE" id="PS50157"/>
    </source>
</evidence>
<dbReference type="PROSITE" id="PS50157">
    <property type="entry name" value="ZINC_FINGER_C2H2_2"/>
    <property type="match status" value="1"/>
</dbReference>
<keyword evidence="1" id="KW-0862">Zinc</keyword>
<feature type="domain" description="C2H2-type" evidence="2">
    <location>
        <begin position="4"/>
        <end position="28"/>
    </location>
</feature>
<evidence type="ECO:0000313" key="4">
    <source>
        <dbReference type="Proteomes" id="UP000321570"/>
    </source>
</evidence>
<evidence type="ECO:0000256" key="1">
    <source>
        <dbReference type="PROSITE-ProRule" id="PRU00042"/>
    </source>
</evidence>
<accession>A0A564ZCM0</accession>
<gene>
    <name evidence="3" type="ORF">WMSIL1_LOCUS14702</name>
</gene>
<organism evidence="3 4">
    <name type="scientific">Hymenolepis diminuta</name>
    <name type="common">Rat tapeworm</name>
    <dbReference type="NCBI Taxonomy" id="6216"/>
    <lineage>
        <taxon>Eukaryota</taxon>
        <taxon>Metazoa</taxon>
        <taxon>Spiralia</taxon>
        <taxon>Lophotrochozoa</taxon>
        <taxon>Platyhelminthes</taxon>
        <taxon>Cestoda</taxon>
        <taxon>Eucestoda</taxon>
        <taxon>Cyclophyllidea</taxon>
        <taxon>Hymenolepididae</taxon>
        <taxon>Hymenolepis</taxon>
    </lineage>
</organism>
<keyword evidence="1" id="KW-0863">Zinc-finger</keyword>
<protein>
    <recommendedName>
        <fullName evidence="2">C2H2-type domain-containing protein</fullName>
    </recommendedName>
</protein>
<keyword evidence="1" id="KW-0479">Metal-binding</keyword>
<dbReference type="GO" id="GO:0008270">
    <property type="term" value="F:zinc ion binding"/>
    <property type="evidence" value="ECO:0007669"/>
    <property type="project" value="UniProtKB-KW"/>
</dbReference>
<dbReference type="InterPro" id="IPR013087">
    <property type="entry name" value="Znf_C2H2_type"/>
</dbReference>
<dbReference type="PROSITE" id="PS00028">
    <property type="entry name" value="ZINC_FINGER_C2H2_1"/>
    <property type="match status" value="1"/>
</dbReference>
<proteinExistence type="predicted"/>
<dbReference type="AlphaFoldDB" id="A0A564ZCM0"/>
<evidence type="ECO:0000313" key="3">
    <source>
        <dbReference type="EMBL" id="VUZ57245.1"/>
    </source>
</evidence>
<name>A0A564ZCM0_HYMDI</name>
<dbReference type="Proteomes" id="UP000321570">
    <property type="component" value="Unassembled WGS sequence"/>
</dbReference>
<sequence>MIVFPCDNCDVCFENRETLLIHMLEQHSLIALTRCPFCLNLHITVEQFYCSGIYIYDIPSKLSYFDDIDEPLILPIFGELKAHLLSFHIKMFTDHPFARTWVV</sequence>
<keyword evidence="4" id="KW-1185">Reference proteome</keyword>
<dbReference type="EMBL" id="CABIJS010000714">
    <property type="protein sequence ID" value="VUZ57245.1"/>
    <property type="molecule type" value="Genomic_DNA"/>
</dbReference>
<reference evidence="3 4" key="1">
    <citation type="submission" date="2019-07" db="EMBL/GenBank/DDBJ databases">
        <authorList>
            <person name="Jastrzebski P J."/>
            <person name="Paukszto L."/>
            <person name="Jastrzebski P J."/>
        </authorList>
    </citation>
    <scope>NUCLEOTIDE SEQUENCE [LARGE SCALE GENOMIC DNA]</scope>
    <source>
        <strain evidence="3 4">WMS-il1</strain>
    </source>
</reference>